<accession>A0A8J3UBP6</accession>
<dbReference type="Proteomes" id="UP000622547">
    <property type="component" value="Unassembled WGS sequence"/>
</dbReference>
<dbReference type="AlphaFoldDB" id="A0A8J3UBP6"/>
<dbReference type="Gene3D" id="2.60.120.10">
    <property type="entry name" value="Jelly Rolls"/>
    <property type="match status" value="1"/>
</dbReference>
<gene>
    <name evidence="2" type="ORF">Pph01_74960</name>
</gene>
<feature type="domain" description="Cupin type-2" evidence="1">
    <location>
        <begin position="30"/>
        <end position="86"/>
    </location>
</feature>
<dbReference type="InterPro" id="IPR011051">
    <property type="entry name" value="RmlC_Cupin_sf"/>
</dbReference>
<keyword evidence="3" id="KW-1185">Reference proteome</keyword>
<protein>
    <submittedName>
        <fullName evidence="2">Cupin</fullName>
    </submittedName>
</protein>
<proteinExistence type="predicted"/>
<comment type="caution">
    <text evidence="2">The sequence shown here is derived from an EMBL/GenBank/DDBJ whole genome shotgun (WGS) entry which is preliminary data.</text>
</comment>
<evidence type="ECO:0000259" key="1">
    <source>
        <dbReference type="Pfam" id="PF07883"/>
    </source>
</evidence>
<dbReference type="InterPro" id="IPR014710">
    <property type="entry name" value="RmlC-like_jellyroll"/>
</dbReference>
<sequence length="132" mass="14676">MELKGNSALTLLLQGTPPTLPDPAHEMTVLIELPPGDPGSPPHRHSGPVYGYMLEGEMIFELEGEPERVIRAGEAFWEPGGDVIHYQAANNLPDTWSRFVVVMFCVPDEPMLTYVNDAELAARRDRRAPRPN</sequence>
<organism evidence="2 3">
    <name type="scientific">Planotetraspora phitsanulokensis</name>
    <dbReference type="NCBI Taxonomy" id="575192"/>
    <lineage>
        <taxon>Bacteria</taxon>
        <taxon>Bacillati</taxon>
        <taxon>Actinomycetota</taxon>
        <taxon>Actinomycetes</taxon>
        <taxon>Streptosporangiales</taxon>
        <taxon>Streptosporangiaceae</taxon>
        <taxon>Planotetraspora</taxon>
    </lineage>
</organism>
<dbReference type="PANTHER" id="PTHR38599">
    <property type="entry name" value="CUPIN DOMAIN PROTEIN (AFU_ORTHOLOGUE AFUA_3G13620)"/>
    <property type="match status" value="1"/>
</dbReference>
<dbReference type="SUPFAM" id="SSF51182">
    <property type="entry name" value="RmlC-like cupins"/>
    <property type="match status" value="1"/>
</dbReference>
<reference evidence="2 3" key="1">
    <citation type="submission" date="2021-01" db="EMBL/GenBank/DDBJ databases">
        <title>Whole genome shotgun sequence of Planotetraspora phitsanulokensis NBRC 104273.</title>
        <authorList>
            <person name="Komaki H."/>
            <person name="Tamura T."/>
        </authorList>
    </citation>
    <scope>NUCLEOTIDE SEQUENCE [LARGE SCALE GENOMIC DNA]</scope>
    <source>
        <strain evidence="2 3">NBRC 104273</strain>
    </source>
</reference>
<name>A0A8J3UBP6_9ACTN</name>
<dbReference type="InterPro" id="IPR013096">
    <property type="entry name" value="Cupin_2"/>
</dbReference>
<evidence type="ECO:0000313" key="2">
    <source>
        <dbReference type="EMBL" id="GII42493.1"/>
    </source>
</evidence>
<dbReference type="RefSeq" id="WP_204077906.1">
    <property type="nucleotide sequence ID" value="NZ_BOOP01000043.1"/>
</dbReference>
<dbReference type="PANTHER" id="PTHR38599:SF1">
    <property type="entry name" value="CUPIN DOMAIN PROTEIN (AFU_ORTHOLOGUE AFUA_3G13620)"/>
    <property type="match status" value="1"/>
</dbReference>
<dbReference type="EMBL" id="BOOP01000043">
    <property type="protein sequence ID" value="GII42493.1"/>
    <property type="molecule type" value="Genomic_DNA"/>
</dbReference>
<dbReference type="Pfam" id="PF07883">
    <property type="entry name" value="Cupin_2"/>
    <property type="match status" value="1"/>
</dbReference>
<evidence type="ECO:0000313" key="3">
    <source>
        <dbReference type="Proteomes" id="UP000622547"/>
    </source>
</evidence>
<dbReference type="CDD" id="cd02234">
    <property type="entry name" value="cupin_BLR7677-like"/>
    <property type="match status" value="1"/>
</dbReference>